<protein>
    <submittedName>
        <fullName evidence="1">Uncharacterized protein</fullName>
    </submittedName>
</protein>
<sequence length="109" mass="12833">MASNSDTIFHVLNYIKKHPQQVIMDNDQYKNAVSFYLDDQVKVGNPEIYFPEKNLTINRMTEDFIAKNGDLLDYFHGQTKVSDQNYHDLWVTTSHLANQKRYLVDLSFE</sequence>
<gene>
    <name evidence="1" type="ORF">O0236_006440</name>
</gene>
<accession>A0ACD5DCG6</accession>
<keyword evidence="2" id="KW-1185">Reference proteome</keyword>
<evidence type="ECO:0000313" key="2">
    <source>
        <dbReference type="Proteomes" id="UP001149860"/>
    </source>
</evidence>
<proteinExistence type="predicted"/>
<reference evidence="1" key="1">
    <citation type="submission" date="2024-08" db="EMBL/GenBank/DDBJ databases">
        <title>Lentilactobacillus sp. nov., isolated from tree bark.</title>
        <authorList>
            <person name="Phuengjayaem S."/>
            <person name="Tanasupawat S."/>
        </authorList>
    </citation>
    <scope>NUCLEOTIDE SEQUENCE</scope>
    <source>
        <strain evidence="1">SPB1-3</strain>
    </source>
</reference>
<organism evidence="1 2">
    <name type="scientific">Lentilactobacillus terminaliae</name>
    <dbReference type="NCBI Taxonomy" id="3003483"/>
    <lineage>
        <taxon>Bacteria</taxon>
        <taxon>Bacillati</taxon>
        <taxon>Bacillota</taxon>
        <taxon>Bacilli</taxon>
        <taxon>Lactobacillales</taxon>
        <taxon>Lactobacillaceae</taxon>
        <taxon>Lentilactobacillus</taxon>
    </lineage>
</organism>
<dbReference type="EMBL" id="CP168151">
    <property type="protein sequence ID" value="XFD39071.1"/>
    <property type="molecule type" value="Genomic_DNA"/>
</dbReference>
<dbReference type="Proteomes" id="UP001149860">
    <property type="component" value="Chromosome"/>
</dbReference>
<name>A0ACD5DCG6_9LACO</name>
<evidence type="ECO:0000313" key="1">
    <source>
        <dbReference type="EMBL" id="XFD39071.1"/>
    </source>
</evidence>